<dbReference type="Pfam" id="PF13377">
    <property type="entry name" value="Peripla_BP_3"/>
    <property type="match status" value="1"/>
</dbReference>
<evidence type="ECO:0000259" key="4">
    <source>
        <dbReference type="PROSITE" id="PS50932"/>
    </source>
</evidence>
<comment type="caution">
    <text evidence="5">The sequence shown here is derived from an EMBL/GenBank/DDBJ whole genome shotgun (WGS) entry which is preliminary data.</text>
</comment>
<dbReference type="InterPro" id="IPR028082">
    <property type="entry name" value="Peripla_BP_I"/>
</dbReference>
<dbReference type="InterPro" id="IPR010982">
    <property type="entry name" value="Lambda_DNA-bd_dom_sf"/>
</dbReference>
<dbReference type="EMBL" id="BAAANL010000003">
    <property type="protein sequence ID" value="GAA1862240.1"/>
    <property type="molecule type" value="Genomic_DNA"/>
</dbReference>
<dbReference type="SMART" id="SM00354">
    <property type="entry name" value="HTH_LACI"/>
    <property type="match status" value="1"/>
</dbReference>
<proteinExistence type="predicted"/>
<keyword evidence="6" id="KW-1185">Reference proteome</keyword>
<organism evidence="5 6">
    <name type="scientific">Myceligenerans crystallogenes</name>
    <dbReference type="NCBI Taxonomy" id="316335"/>
    <lineage>
        <taxon>Bacteria</taxon>
        <taxon>Bacillati</taxon>
        <taxon>Actinomycetota</taxon>
        <taxon>Actinomycetes</taxon>
        <taxon>Micrococcales</taxon>
        <taxon>Promicromonosporaceae</taxon>
        <taxon>Myceligenerans</taxon>
    </lineage>
</organism>
<name>A0ABP4ZQ40_9MICO</name>
<dbReference type="PANTHER" id="PTHR30146:SF153">
    <property type="entry name" value="LACTOSE OPERON REPRESSOR"/>
    <property type="match status" value="1"/>
</dbReference>
<evidence type="ECO:0000256" key="3">
    <source>
        <dbReference type="ARBA" id="ARBA00023163"/>
    </source>
</evidence>
<reference evidence="6" key="1">
    <citation type="journal article" date="2019" name="Int. J. Syst. Evol. Microbiol.">
        <title>The Global Catalogue of Microorganisms (GCM) 10K type strain sequencing project: providing services to taxonomists for standard genome sequencing and annotation.</title>
        <authorList>
            <consortium name="The Broad Institute Genomics Platform"/>
            <consortium name="The Broad Institute Genome Sequencing Center for Infectious Disease"/>
            <person name="Wu L."/>
            <person name="Ma J."/>
        </authorList>
    </citation>
    <scope>NUCLEOTIDE SEQUENCE [LARGE SCALE GENOMIC DNA]</scope>
    <source>
        <strain evidence="6">JCM 14326</strain>
    </source>
</reference>
<dbReference type="Pfam" id="PF00356">
    <property type="entry name" value="LacI"/>
    <property type="match status" value="1"/>
</dbReference>
<dbReference type="PANTHER" id="PTHR30146">
    <property type="entry name" value="LACI-RELATED TRANSCRIPTIONAL REPRESSOR"/>
    <property type="match status" value="1"/>
</dbReference>
<keyword evidence="3" id="KW-0804">Transcription</keyword>
<keyword evidence="2 5" id="KW-0238">DNA-binding</keyword>
<keyword evidence="1" id="KW-0805">Transcription regulation</keyword>
<dbReference type="InterPro" id="IPR000843">
    <property type="entry name" value="HTH_LacI"/>
</dbReference>
<sequence>MIGRVKRTVTIDDVAREAKVSTSTVSYVLSGKRPISAPTRKRVEQAIAELGYRPHAGARALASSRTNTIALMVPLRVGVNVHVIMEFVGGVVARARDFSHDVLLLTQDDVSGLDRVTSGSIVDALVMMDVEADDPRVPVVAAADQPSVLIGLPADPEGLSCVDLDFEAAGRLAVRHLAAAGHQEIGLIGAPPEVMARHTSYADRLLRGFRTQAELAGVAIRVEPCEASPAGGRAAVDRLLAKAPGTTGLLVHNEGALPHVLARLAETGRQPDVVALCPADVAAAQTVPLAHIELPAEAIGRTAVDMVMARLEGEVPAETRLLAPALIQPRPAS</sequence>
<dbReference type="CDD" id="cd01392">
    <property type="entry name" value="HTH_LacI"/>
    <property type="match status" value="1"/>
</dbReference>
<dbReference type="PROSITE" id="PS50932">
    <property type="entry name" value="HTH_LACI_2"/>
    <property type="match status" value="1"/>
</dbReference>
<dbReference type="SUPFAM" id="SSF53822">
    <property type="entry name" value="Periplasmic binding protein-like I"/>
    <property type="match status" value="1"/>
</dbReference>
<evidence type="ECO:0000256" key="2">
    <source>
        <dbReference type="ARBA" id="ARBA00023125"/>
    </source>
</evidence>
<evidence type="ECO:0000313" key="5">
    <source>
        <dbReference type="EMBL" id="GAA1862240.1"/>
    </source>
</evidence>
<gene>
    <name evidence="5" type="ORF">GCM10009751_20050</name>
</gene>
<dbReference type="Gene3D" id="3.40.50.2300">
    <property type="match status" value="2"/>
</dbReference>
<dbReference type="PROSITE" id="PS00356">
    <property type="entry name" value="HTH_LACI_1"/>
    <property type="match status" value="1"/>
</dbReference>
<dbReference type="Gene3D" id="1.10.260.40">
    <property type="entry name" value="lambda repressor-like DNA-binding domains"/>
    <property type="match status" value="1"/>
</dbReference>
<dbReference type="GO" id="GO:0003677">
    <property type="term" value="F:DNA binding"/>
    <property type="evidence" value="ECO:0007669"/>
    <property type="project" value="UniProtKB-KW"/>
</dbReference>
<accession>A0ABP4ZQ40</accession>
<evidence type="ECO:0000313" key="6">
    <source>
        <dbReference type="Proteomes" id="UP001501094"/>
    </source>
</evidence>
<dbReference type="InterPro" id="IPR046335">
    <property type="entry name" value="LacI/GalR-like_sensor"/>
</dbReference>
<protein>
    <submittedName>
        <fullName evidence="5">LacI family DNA-binding transcriptional regulator</fullName>
    </submittedName>
</protein>
<dbReference type="SUPFAM" id="SSF47413">
    <property type="entry name" value="lambda repressor-like DNA-binding domains"/>
    <property type="match status" value="1"/>
</dbReference>
<feature type="domain" description="HTH lacI-type" evidence="4">
    <location>
        <begin position="9"/>
        <end position="63"/>
    </location>
</feature>
<dbReference type="Proteomes" id="UP001501094">
    <property type="component" value="Unassembled WGS sequence"/>
</dbReference>
<evidence type="ECO:0000256" key="1">
    <source>
        <dbReference type="ARBA" id="ARBA00023015"/>
    </source>
</evidence>